<dbReference type="EMBL" id="CYSE01000012">
    <property type="protein sequence ID" value="CUH82322.1"/>
    <property type="molecule type" value="Genomic_DNA"/>
</dbReference>
<sequence length="292" mass="31912">MSFGRVILGDNQFLGVNHSNQAKAVQLYEQFSKPDAIIEVIGAAYEAGVRDFMFTTHDRFEPVFDEVRRSNLFPGMYYSPCLPYAHKYWSKLSAQSMPSVLKETLFQVNALQVIPAGLGLMLGNFGGFMKLLAEIEVLMCKGLPLRGVFLQNAAFDLLMSIEAHREIEAFAEGVKRRLGAEPGFITMNHPQAVDVLTNKIGLDRPWVCANYNLAGFRMNPKAETVVSSFASGKTRNIAMSVFSSGAAGGQASLRHVVDQCPGGGVDAILFGSSRPENIVANTRTILDNTPPT</sequence>
<organism evidence="1 2">
    <name type="scientific">Tropicibacter naphthalenivorans</name>
    <dbReference type="NCBI Taxonomy" id="441103"/>
    <lineage>
        <taxon>Bacteria</taxon>
        <taxon>Pseudomonadati</taxon>
        <taxon>Pseudomonadota</taxon>
        <taxon>Alphaproteobacteria</taxon>
        <taxon>Rhodobacterales</taxon>
        <taxon>Roseobacteraceae</taxon>
        <taxon>Tropicibacter</taxon>
    </lineage>
</organism>
<dbReference type="AlphaFoldDB" id="A0A0P1GK19"/>
<proteinExistence type="predicted"/>
<evidence type="ECO:0000313" key="2">
    <source>
        <dbReference type="Proteomes" id="UP000054935"/>
    </source>
</evidence>
<accession>A0A0P1GK19</accession>
<reference evidence="1 2" key="1">
    <citation type="submission" date="2015-09" db="EMBL/GenBank/DDBJ databases">
        <authorList>
            <consortium name="Swine Surveillance"/>
        </authorList>
    </citation>
    <scope>NUCLEOTIDE SEQUENCE [LARGE SCALE GENOMIC DNA]</scope>
    <source>
        <strain evidence="1 2">CECT 7648</strain>
    </source>
</reference>
<gene>
    <name evidence="1" type="ORF">TRN7648_03911</name>
</gene>
<dbReference type="OrthoDB" id="5043675at2"/>
<protein>
    <submittedName>
        <fullName evidence="1">Uncharacterized protein</fullName>
    </submittedName>
</protein>
<keyword evidence="2" id="KW-1185">Reference proteome</keyword>
<dbReference type="RefSeq" id="WP_058249265.1">
    <property type="nucleotide sequence ID" value="NZ_CYSE01000012.1"/>
</dbReference>
<dbReference type="STRING" id="441103.TRN7648_03911"/>
<evidence type="ECO:0000313" key="1">
    <source>
        <dbReference type="EMBL" id="CUH82322.1"/>
    </source>
</evidence>
<dbReference type="Proteomes" id="UP000054935">
    <property type="component" value="Unassembled WGS sequence"/>
</dbReference>
<name>A0A0P1GK19_9RHOB</name>